<keyword evidence="5" id="KW-1185">Reference proteome</keyword>
<reference evidence="4 5" key="1">
    <citation type="submission" date="2019-05" db="EMBL/GenBank/DDBJ databases">
        <title>Mikania micrantha, genome provides insights into the molecular mechanism of rapid growth.</title>
        <authorList>
            <person name="Liu B."/>
        </authorList>
    </citation>
    <scope>NUCLEOTIDE SEQUENCE [LARGE SCALE GENOMIC DNA]</scope>
    <source>
        <strain evidence="4">NLD-2019</strain>
        <tissue evidence="4">Leaf</tissue>
    </source>
</reference>
<dbReference type="SUPFAM" id="SSF53474">
    <property type="entry name" value="alpha/beta-Hydrolases"/>
    <property type="match status" value="1"/>
</dbReference>
<evidence type="ECO:0000256" key="1">
    <source>
        <dbReference type="ARBA" id="ARBA00010515"/>
    </source>
</evidence>
<dbReference type="PANTHER" id="PTHR23024">
    <property type="entry name" value="ARYLACETAMIDE DEACETYLASE"/>
    <property type="match status" value="1"/>
</dbReference>
<evidence type="ECO:0000256" key="2">
    <source>
        <dbReference type="PROSITE-ProRule" id="PRU10038"/>
    </source>
</evidence>
<dbReference type="InterPro" id="IPR013094">
    <property type="entry name" value="AB_hydrolase_3"/>
</dbReference>
<feature type="active site" evidence="2">
    <location>
        <position position="159"/>
    </location>
</feature>
<sequence length="380" mass="42677">MDTEPFEFIKVLSDGSVERFTPSKAPASLDLYNGYKFKDVTIDPLKPITARIFIPYDPNGNVAATAAGATTLPVLVYFHGGGFCIGSTTWLGYHHFLGDLSATSKCVILSVDYRLAPEHKLPTAYDDCYTSLIWLSQQKPTDSWLQNANILRVFLSGDSAGGNIAHQVAIRAIRDQKCPVNIAGIVPIHPYFGSEKRTDLEMKQESIDDVKSNDMFWRLSIPEGLDRDYEGCNLERMGVSMTEWRQFPNVLVFVAGLDFLKERGVAYAEFLNKKGVKVKLIETEGEKHVFHVFYPDSESTRWLNEERVDLGSQKVKLECSAIALIANKQTYELNENPEISKKIETVGGCEKKKVDDYMGLGGQWVCVWLQNMSLEMKSFA</sequence>
<dbReference type="Proteomes" id="UP000326396">
    <property type="component" value="Linkage Group LG3"/>
</dbReference>
<gene>
    <name evidence="4" type="ORF">E3N88_25263</name>
</gene>
<dbReference type="OrthoDB" id="408631at2759"/>
<dbReference type="GO" id="GO:0016787">
    <property type="term" value="F:hydrolase activity"/>
    <property type="evidence" value="ECO:0007669"/>
    <property type="project" value="InterPro"/>
</dbReference>
<dbReference type="Pfam" id="PF07859">
    <property type="entry name" value="Abhydrolase_3"/>
    <property type="match status" value="1"/>
</dbReference>
<dbReference type="InterPro" id="IPR050466">
    <property type="entry name" value="Carboxylest/Gibb_receptor"/>
</dbReference>
<dbReference type="AlphaFoldDB" id="A0A5N6N4A1"/>
<dbReference type="InterPro" id="IPR029058">
    <property type="entry name" value="AB_hydrolase_fold"/>
</dbReference>
<evidence type="ECO:0000259" key="3">
    <source>
        <dbReference type="Pfam" id="PF07859"/>
    </source>
</evidence>
<dbReference type="PANTHER" id="PTHR23024:SF635">
    <property type="entry name" value="OS07G0162700 PROTEIN"/>
    <property type="match status" value="1"/>
</dbReference>
<name>A0A5N6N4A1_9ASTR</name>
<protein>
    <recommendedName>
        <fullName evidence="3">Alpha/beta hydrolase fold-3 domain-containing protein</fullName>
    </recommendedName>
</protein>
<evidence type="ECO:0000313" key="4">
    <source>
        <dbReference type="EMBL" id="KAD4385095.1"/>
    </source>
</evidence>
<comment type="caution">
    <text evidence="4">The sequence shown here is derived from an EMBL/GenBank/DDBJ whole genome shotgun (WGS) entry which is preliminary data.</text>
</comment>
<comment type="similarity">
    <text evidence="1">Belongs to the 'GDXG' lipolytic enzyme family.</text>
</comment>
<dbReference type="EMBL" id="SZYD01000013">
    <property type="protein sequence ID" value="KAD4385095.1"/>
    <property type="molecule type" value="Genomic_DNA"/>
</dbReference>
<dbReference type="Gene3D" id="3.40.50.1820">
    <property type="entry name" value="alpha/beta hydrolase"/>
    <property type="match status" value="1"/>
</dbReference>
<accession>A0A5N6N4A1</accession>
<dbReference type="InterPro" id="IPR033140">
    <property type="entry name" value="Lipase_GDXG_put_SER_AS"/>
</dbReference>
<dbReference type="PROSITE" id="PS01174">
    <property type="entry name" value="LIPASE_GDXG_SER"/>
    <property type="match status" value="1"/>
</dbReference>
<organism evidence="4 5">
    <name type="scientific">Mikania micrantha</name>
    <name type="common">bitter vine</name>
    <dbReference type="NCBI Taxonomy" id="192012"/>
    <lineage>
        <taxon>Eukaryota</taxon>
        <taxon>Viridiplantae</taxon>
        <taxon>Streptophyta</taxon>
        <taxon>Embryophyta</taxon>
        <taxon>Tracheophyta</taxon>
        <taxon>Spermatophyta</taxon>
        <taxon>Magnoliopsida</taxon>
        <taxon>eudicotyledons</taxon>
        <taxon>Gunneridae</taxon>
        <taxon>Pentapetalae</taxon>
        <taxon>asterids</taxon>
        <taxon>campanulids</taxon>
        <taxon>Asterales</taxon>
        <taxon>Asteraceae</taxon>
        <taxon>Asteroideae</taxon>
        <taxon>Heliantheae alliance</taxon>
        <taxon>Eupatorieae</taxon>
        <taxon>Mikania</taxon>
    </lineage>
</organism>
<feature type="domain" description="Alpha/beta hydrolase fold-3" evidence="3">
    <location>
        <begin position="75"/>
        <end position="291"/>
    </location>
</feature>
<evidence type="ECO:0000313" key="5">
    <source>
        <dbReference type="Proteomes" id="UP000326396"/>
    </source>
</evidence>
<proteinExistence type="inferred from homology"/>